<dbReference type="Pfam" id="PF04967">
    <property type="entry name" value="HTH_10"/>
    <property type="match status" value="1"/>
</dbReference>
<dbReference type="KEGG" id="mhk:DFR87_02105"/>
<sequence length="203" mass="23205">MKKLYKVKFSLIHQGCWTNKIRDEKVVTLKLTQYNRRKVNVVVASPTQIVQDLKRADNVDEVLKFRKLKGGYIVEFVEDLNTTVSGAILGLGNNVLDYKNIVRDGVESWEIVTFSKTIVNNLMERFGVKNVVFNEVKLPNLIDSGLTEKEIYMLKVAMSMGYFNYPRSIKAKDVADSLGVSKQDFLYHLRNSISKIVSAYDLD</sequence>
<dbReference type="PANTHER" id="PTHR34236:SF1">
    <property type="entry name" value="DIMETHYL SULFOXIDE REDUCTASE TRANSCRIPTIONAL ACTIVATOR"/>
    <property type="match status" value="1"/>
</dbReference>
<dbReference type="AlphaFoldDB" id="A0A2U9IRR5"/>
<organism evidence="2 3">
    <name type="scientific">Metallosphaera hakonensis JCM 8857 = DSM 7519</name>
    <dbReference type="NCBI Taxonomy" id="1293036"/>
    <lineage>
        <taxon>Archaea</taxon>
        <taxon>Thermoproteota</taxon>
        <taxon>Thermoprotei</taxon>
        <taxon>Sulfolobales</taxon>
        <taxon>Sulfolobaceae</taxon>
        <taxon>Metallosphaera</taxon>
    </lineage>
</organism>
<feature type="domain" description="HTH bat-type" evidence="1">
    <location>
        <begin position="146"/>
        <end position="197"/>
    </location>
</feature>
<dbReference type="EMBL" id="CP029287">
    <property type="protein sequence ID" value="AWR98694.1"/>
    <property type="molecule type" value="Genomic_DNA"/>
</dbReference>
<evidence type="ECO:0000313" key="3">
    <source>
        <dbReference type="Proteomes" id="UP000247586"/>
    </source>
</evidence>
<evidence type="ECO:0000259" key="1">
    <source>
        <dbReference type="Pfam" id="PF04967"/>
    </source>
</evidence>
<accession>A0A2U9IRR5</accession>
<proteinExistence type="predicted"/>
<dbReference type="PANTHER" id="PTHR34236">
    <property type="entry name" value="DIMETHYL SULFOXIDE REDUCTASE TRANSCRIPTIONAL ACTIVATOR"/>
    <property type="match status" value="1"/>
</dbReference>
<gene>
    <name evidence="2" type="ORF">DFR87_02105</name>
</gene>
<evidence type="ECO:0000313" key="2">
    <source>
        <dbReference type="EMBL" id="AWR98694.1"/>
    </source>
</evidence>
<dbReference type="InterPro" id="IPR007050">
    <property type="entry name" value="HTH_bacterioopsin"/>
</dbReference>
<dbReference type="OrthoDB" id="34002at2157"/>
<protein>
    <submittedName>
        <fullName evidence="2">XRE family transcriptional regulator</fullName>
    </submittedName>
</protein>
<dbReference type="GeneID" id="36834097"/>
<reference evidence="2" key="1">
    <citation type="submission" date="2018-05" db="EMBL/GenBank/DDBJ databases">
        <title>Complete Genome Sequences of Extremely Thermoacidophilic, Metal-Mobilizing Type-Strain Members of the Archaeal Family Sulfolobaceae: Acidianus brierleyi DSM-1651T, Acidianus sulfidivorans DSM-18786T, Metallosphaera hakonensis DSM-7519T, and Metallosphaera prunae DSM-10039T.</title>
        <authorList>
            <person name="Counts J.A."/>
            <person name="Kelly R.M."/>
        </authorList>
    </citation>
    <scope>NUCLEOTIDE SEQUENCE [LARGE SCALE GENOMIC DNA]</scope>
    <source>
        <strain evidence="2">HO1-1</strain>
    </source>
</reference>
<dbReference type="STRING" id="1293036.GCA_001315825_03229"/>
<keyword evidence="3" id="KW-1185">Reference proteome</keyword>
<name>A0A2U9IRR5_9CREN</name>
<dbReference type="Proteomes" id="UP000247586">
    <property type="component" value="Chromosome"/>
</dbReference>
<dbReference type="RefSeq" id="WP_054837533.1">
    <property type="nucleotide sequence ID" value="NZ_BBBA01000081.1"/>
</dbReference>